<protein>
    <submittedName>
        <fullName evidence="1">Uncharacterized protein</fullName>
    </submittedName>
</protein>
<comment type="caution">
    <text evidence="1">The sequence shown here is derived from an EMBL/GenBank/DDBJ whole genome shotgun (WGS) entry which is preliminary data.</text>
</comment>
<evidence type="ECO:0000313" key="2">
    <source>
        <dbReference type="Proteomes" id="UP000652761"/>
    </source>
</evidence>
<accession>A0A843UAC5</accession>
<evidence type="ECO:0000313" key="1">
    <source>
        <dbReference type="EMBL" id="MQL80411.1"/>
    </source>
</evidence>
<gene>
    <name evidence="1" type="ORF">Taro_012854</name>
</gene>
<dbReference type="Proteomes" id="UP000652761">
    <property type="component" value="Unassembled WGS sequence"/>
</dbReference>
<proteinExistence type="predicted"/>
<keyword evidence="2" id="KW-1185">Reference proteome</keyword>
<reference evidence="1" key="1">
    <citation type="submission" date="2017-07" db="EMBL/GenBank/DDBJ databases">
        <title>Taro Niue Genome Assembly and Annotation.</title>
        <authorList>
            <person name="Atibalentja N."/>
            <person name="Keating K."/>
            <person name="Fields C.J."/>
        </authorList>
    </citation>
    <scope>NUCLEOTIDE SEQUENCE</scope>
    <source>
        <strain evidence="1">Niue_2</strain>
        <tissue evidence="1">Leaf</tissue>
    </source>
</reference>
<sequence length="401" mass="43301">MASDDRPSLTFLLFKIDLECTSSYSSTSLLELSRCLCAMLHRWLSAATPGCGCCRPGLVATEVPVATVIPVATAFGIAFLSHPVNGSRLLSAFWSSDACQSGRLTCRGVAPPRVVASACVDSAGSVRVVFGLTRVVVKAFLCFRCFVVLYALLPHTLILTAANLSCCSAERKATLYPPTVPELLEAAMKMNSESFWRVVGRNGTEALKKFCGNREFFSKSHREETGIDRFWPKARLASISTDVDVVSASTIWTPTLTPASSDVDANFSDLHALQSPEFREQASSPIGELSPMFWPKARLASISTDVDVVSASTIWTPTLTPASSDVDANFSDLHALQSPEFREQASSPIGELSPTELGVNALDAEIPGMRPVILPSTPGTARDRRQVRLDRTVNCSALLYD</sequence>
<organism evidence="1 2">
    <name type="scientific">Colocasia esculenta</name>
    <name type="common">Wild taro</name>
    <name type="synonym">Arum esculentum</name>
    <dbReference type="NCBI Taxonomy" id="4460"/>
    <lineage>
        <taxon>Eukaryota</taxon>
        <taxon>Viridiplantae</taxon>
        <taxon>Streptophyta</taxon>
        <taxon>Embryophyta</taxon>
        <taxon>Tracheophyta</taxon>
        <taxon>Spermatophyta</taxon>
        <taxon>Magnoliopsida</taxon>
        <taxon>Liliopsida</taxon>
        <taxon>Araceae</taxon>
        <taxon>Aroideae</taxon>
        <taxon>Colocasieae</taxon>
        <taxon>Colocasia</taxon>
    </lineage>
</organism>
<name>A0A843UAC5_COLES</name>
<dbReference type="EMBL" id="NMUH01000506">
    <property type="protein sequence ID" value="MQL80411.1"/>
    <property type="molecule type" value="Genomic_DNA"/>
</dbReference>
<dbReference type="AlphaFoldDB" id="A0A843UAC5"/>